<reference evidence="2" key="1">
    <citation type="submission" date="2020-03" db="EMBL/GenBank/DDBJ databases">
        <authorList>
            <person name="He L."/>
        </authorList>
    </citation>
    <scope>NUCLEOTIDE SEQUENCE</scope>
    <source>
        <strain evidence="2">CkLH20</strain>
    </source>
</reference>
<dbReference type="GeneID" id="62160492"/>
<feature type="compositionally biased region" description="Polar residues" evidence="1">
    <location>
        <begin position="27"/>
        <end position="39"/>
    </location>
</feature>
<dbReference type="PANTHER" id="PTHR38166:SF1">
    <property type="entry name" value="C2H2-TYPE DOMAIN-CONTAINING PROTEIN"/>
    <property type="match status" value="1"/>
</dbReference>
<protein>
    <recommendedName>
        <fullName evidence="4">C2H2-type domain-containing protein</fullName>
    </recommendedName>
</protein>
<feature type="compositionally biased region" description="Polar residues" evidence="1">
    <location>
        <begin position="56"/>
        <end position="67"/>
    </location>
</feature>
<dbReference type="Proteomes" id="UP000781932">
    <property type="component" value="Unassembled WGS sequence"/>
</dbReference>
<keyword evidence="3" id="KW-1185">Reference proteome</keyword>
<sequence length="501" mass="56248">MPKKHEDPSPKSSKSKTSNTANPSLAARQSTGTQNNGSTRPRAEREGGGTEALRATTRSNQTSSGRSRVTEGLRSRADADSAIGRNRTSPEPPSYIDNYLAYRKKAFIKVFMAKICEWLDEHVCPGEEAFDNDGERSGSSAPAKSRGVKRAASSGKLNPGQKRQNRGDDQEEEQSENDDKRDQDRNKKRSKTDGDDNRPRFACPYYKRDPIKYKHHRSCFGPGWPEIHRLKEHLYRRHRLFACKRCFDTFGSEKALDDHSRAAVACPLRDKKSHKMDPSAGMDQETEKRLRGRKQSNKQDDMAKWYDIYSTLFPGELDVNKLPSPWYDDPASINRKSGATESEELKRNYEAFLRREMPNLIQRELEKDIERCFEDLGAGLMGRLAVWIQNSSARCAKIFENIPSPSQAAALEDPETARRSTSRAASPAHVAENGSTGGGVGEPWYFGFPEFDVSNAAYLNFDQLAVPTEFFPSYDQCHVEYDSAYDTGSHGGSSGAPRGYM</sequence>
<comment type="caution">
    <text evidence="2">The sequence shown here is derived from an EMBL/GenBank/DDBJ whole genome shotgun (WGS) entry which is preliminary data.</text>
</comment>
<evidence type="ECO:0000256" key="1">
    <source>
        <dbReference type="SAM" id="MobiDB-lite"/>
    </source>
</evidence>
<dbReference type="PANTHER" id="PTHR38166">
    <property type="entry name" value="C2H2-TYPE DOMAIN-CONTAINING PROTEIN-RELATED"/>
    <property type="match status" value="1"/>
</dbReference>
<name>A0A9P6I7C3_9PEZI</name>
<accession>A0A9P6I7C3</accession>
<feature type="compositionally biased region" description="Basic and acidic residues" evidence="1">
    <location>
        <begin position="177"/>
        <end position="199"/>
    </location>
</feature>
<reference evidence="2" key="2">
    <citation type="submission" date="2020-11" db="EMBL/GenBank/DDBJ databases">
        <title>Whole genome sequencing of Colletotrichum sp.</title>
        <authorList>
            <person name="Li H."/>
        </authorList>
    </citation>
    <scope>NUCLEOTIDE SEQUENCE</scope>
    <source>
        <strain evidence="2">CkLH20</strain>
    </source>
</reference>
<organism evidence="2 3">
    <name type="scientific">Colletotrichum karsti</name>
    <dbReference type="NCBI Taxonomy" id="1095194"/>
    <lineage>
        <taxon>Eukaryota</taxon>
        <taxon>Fungi</taxon>
        <taxon>Dikarya</taxon>
        <taxon>Ascomycota</taxon>
        <taxon>Pezizomycotina</taxon>
        <taxon>Sordariomycetes</taxon>
        <taxon>Hypocreomycetidae</taxon>
        <taxon>Glomerellales</taxon>
        <taxon>Glomerellaceae</taxon>
        <taxon>Colletotrichum</taxon>
        <taxon>Colletotrichum boninense species complex</taxon>
    </lineage>
</organism>
<evidence type="ECO:0000313" key="3">
    <source>
        <dbReference type="Proteomes" id="UP000781932"/>
    </source>
</evidence>
<evidence type="ECO:0000313" key="2">
    <source>
        <dbReference type="EMBL" id="KAF9877564.1"/>
    </source>
</evidence>
<feature type="region of interest" description="Disordered" evidence="1">
    <location>
        <begin position="130"/>
        <end position="203"/>
    </location>
</feature>
<proteinExistence type="predicted"/>
<dbReference type="AlphaFoldDB" id="A0A9P6I7C3"/>
<feature type="region of interest" description="Disordered" evidence="1">
    <location>
        <begin position="1"/>
        <end position="97"/>
    </location>
</feature>
<feature type="region of interest" description="Disordered" evidence="1">
    <location>
        <begin position="407"/>
        <end position="436"/>
    </location>
</feature>
<dbReference type="RefSeq" id="XP_038747025.1">
    <property type="nucleotide sequence ID" value="XM_038887418.1"/>
</dbReference>
<gene>
    <name evidence="2" type="ORF">CkaCkLH20_04699</name>
</gene>
<feature type="region of interest" description="Disordered" evidence="1">
    <location>
        <begin position="269"/>
        <end position="297"/>
    </location>
</feature>
<feature type="compositionally biased region" description="Basic and acidic residues" evidence="1">
    <location>
        <begin position="68"/>
        <end position="79"/>
    </location>
</feature>
<evidence type="ECO:0008006" key="4">
    <source>
        <dbReference type="Google" id="ProtNLM"/>
    </source>
</evidence>
<dbReference type="OrthoDB" id="4161727at2759"/>
<dbReference type="EMBL" id="JAATWM020000013">
    <property type="protein sequence ID" value="KAF9877564.1"/>
    <property type="molecule type" value="Genomic_DNA"/>
</dbReference>
<feature type="compositionally biased region" description="Low complexity" evidence="1">
    <location>
        <begin position="10"/>
        <end position="24"/>
    </location>
</feature>